<dbReference type="PROSITE" id="PS00227">
    <property type="entry name" value="TUBULIN"/>
    <property type="match status" value="1"/>
</dbReference>
<accession>A0A504YKN0</accession>
<dbReference type="InterPro" id="IPR018316">
    <property type="entry name" value="Tubulin/FtsZ_2-layer-sand-dom"/>
</dbReference>
<evidence type="ECO:0000256" key="2">
    <source>
        <dbReference type="ARBA" id="ARBA00022701"/>
    </source>
</evidence>
<dbReference type="PANTHER" id="PTHR11588">
    <property type="entry name" value="TUBULIN"/>
    <property type="match status" value="1"/>
</dbReference>
<gene>
    <name evidence="10" type="ORF">FGIG_02201</name>
</gene>
<organism evidence="10 11">
    <name type="scientific">Fasciola gigantica</name>
    <name type="common">Giant liver fluke</name>
    <dbReference type="NCBI Taxonomy" id="46835"/>
    <lineage>
        <taxon>Eukaryota</taxon>
        <taxon>Metazoa</taxon>
        <taxon>Spiralia</taxon>
        <taxon>Lophotrochozoa</taxon>
        <taxon>Platyhelminthes</taxon>
        <taxon>Trematoda</taxon>
        <taxon>Digenea</taxon>
        <taxon>Plagiorchiida</taxon>
        <taxon>Echinostomata</taxon>
        <taxon>Echinostomatoidea</taxon>
        <taxon>Fasciolidae</taxon>
        <taxon>Fasciola</taxon>
    </lineage>
</organism>
<keyword evidence="4" id="KW-0378">Hydrolase</keyword>
<feature type="domain" description="Tubulin/FtsZ 2-layer sandwich" evidence="9">
    <location>
        <begin position="331"/>
        <end position="476"/>
    </location>
</feature>
<comment type="caution">
    <text evidence="10">The sequence shown here is derived from an EMBL/GenBank/DDBJ whole genome shotgun (WGS) entry which is preliminary data.</text>
</comment>
<dbReference type="InterPro" id="IPR037103">
    <property type="entry name" value="Tubulin/FtsZ-like_C"/>
</dbReference>
<dbReference type="CDD" id="cd02186">
    <property type="entry name" value="alpha_tubulin"/>
    <property type="match status" value="1"/>
</dbReference>
<dbReference type="PRINTS" id="PR01162">
    <property type="entry name" value="ALPHATUBULIN"/>
</dbReference>
<feature type="domain" description="Tubulin/FtsZ GTPase" evidence="8">
    <location>
        <begin position="133"/>
        <end position="329"/>
    </location>
</feature>
<dbReference type="GO" id="GO:0005525">
    <property type="term" value="F:GTP binding"/>
    <property type="evidence" value="ECO:0007669"/>
    <property type="project" value="UniProtKB-UniRule"/>
</dbReference>
<dbReference type="GO" id="GO:0005200">
    <property type="term" value="F:structural constituent of cytoskeleton"/>
    <property type="evidence" value="ECO:0007669"/>
    <property type="project" value="InterPro"/>
</dbReference>
<dbReference type="SUPFAM" id="SSF52490">
    <property type="entry name" value="Tubulin nucleotide-binding domain-like"/>
    <property type="match status" value="2"/>
</dbReference>
<keyword evidence="5 7" id="KW-0342">GTP-binding</keyword>
<dbReference type="Gene3D" id="1.10.287.600">
    <property type="entry name" value="Helix hairpin bin"/>
    <property type="match status" value="1"/>
</dbReference>
<protein>
    <recommendedName>
        <fullName evidence="7">Tubulin alpha chain</fullName>
    </recommendedName>
</protein>
<evidence type="ECO:0000259" key="9">
    <source>
        <dbReference type="SMART" id="SM00865"/>
    </source>
</evidence>
<dbReference type="Gene3D" id="3.30.1330.20">
    <property type="entry name" value="Tubulin/FtsZ, C-terminal domain"/>
    <property type="match status" value="1"/>
</dbReference>
<dbReference type="InterPro" id="IPR008280">
    <property type="entry name" value="Tub_FtsZ_C"/>
</dbReference>
<dbReference type="GO" id="GO:0007017">
    <property type="term" value="P:microtubule-based process"/>
    <property type="evidence" value="ECO:0007669"/>
    <property type="project" value="InterPro"/>
</dbReference>
<comment type="subunit">
    <text evidence="7">Dimer of alpha and beta chains. A typical microtubule is a hollow water-filled tube with an outer diameter of 25 nm and an inner diameter of 15 nM. Alpha-beta heterodimers associate head-to-tail to form protofilaments running lengthwise along the microtubule wall with the beta-tubulin subunit facing the microtubule plus end conferring a structural polarity. Microtubules usually have 13 protofilaments but different protofilament numbers can be found in some organisms and specialized cells.</text>
</comment>
<sequence length="529" mass="59102">MDIHFDLIGIPHVTKIYQSRGWLNHTQIDQRHSNGAPKNGEMREVLSIHVGQAGVQIGNAIWELYCAEHAVGMDGLQKSKPMDQECQSTFFQASPRGQCVPRSIFIDLEASVIEHAVGMDGLQKSKPMDQECQSTFFQASPRGQCVPRSIFIDLEASVIDEIRVGPWRKLYHPDRLITGYEDAANNFARGFFTVGKLIISPILNEVRKCLESCEAPQGIIMYRSLGGGTGAGLTAALLDVMSDYRKLTKIEIPVYPSPSLSNSLVEPYNSLLGEHFAMEDIQLGLLMDNEALYDICSRFLAFNTTTYTSINRLIAQATSAITASLRFPNILNGDLNVIQTNLVPYPRIHFPLSNFAPCISPEKAEHEALTTRELTRSVFDKENQMVKVDPSYGKFMSCTLLYRGDVSPSQVYLSLMELKSCRGIEFVDWCPTGFKVGISSSPPVSIVDSRVAQCDKNVVMLANNSAVGQAWQRLTHKFYLLFSKRSFIHWYVGEGMEESEFNDALINMTSLVKDYEEASMDSKTDHTIS</sequence>
<dbReference type="Proteomes" id="UP000316759">
    <property type="component" value="Unassembled WGS sequence"/>
</dbReference>
<evidence type="ECO:0000256" key="7">
    <source>
        <dbReference type="RuleBase" id="RU000352"/>
    </source>
</evidence>
<name>A0A504YKN0_FASGI</name>
<dbReference type="InterPro" id="IPR036525">
    <property type="entry name" value="Tubulin/FtsZ_GTPase_sf"/>
</dbReference>
<keyword evidence="3 7" id="KW-0547">Nucleotide-binding</keyword>
<dbReference type="InterPro" id="IPR023123">
    <property type="entry name" value="Tubulin_C"/>
</dbReference>
<dbReference type="Pfam" id="PF00091">
    <property type="entry name" value="Tubulin"/>
    <property type="match status" value="2"/>
</dbReference>
<proteinExistence type="inferred from homology"/>
<keyword evidence="2 7" id="KW-0493">Microtubule</keyword>
<dbReference type="SMART" id="SM00865">
    <property type="entry name" value="Tubulin_C"/>
    <property type="match status" value="1"/>
</dbReference>
<evidence type="ECO:0000313" key="10">
    <source>
        <dbReference type="EMBL" id="TPP60985.1"/>
    </source>
</evidence>
<keyword evidence="11" id="KW-1185">Reference proteome</keyword>
<evidence type="ECO:0000256" key="4">
    <source>
        <dbReference type="ARBA" id="ARBA00022801"/>
    </source>
</evidence>
<dbReference type="AlphaFoldDB" id="A0A504YKN0"/>
<dbReference type="InterPro" id="IPR000217">
    <property type="entry name" value="Tubulin"/>
</dbReference>
<evidence type="ECO:0000256" key="1">
    <source>
        <dbReference type="ARBA" id="ARBA00009636"/>
    </source>
</evidence>
<reference evidence="10 11" key="1">
    <citation type="submission" date="2019-04" db="EMBL/GenBank/DDBJ databases">
        <title>Annotation for the trematode Fasciola gigantica.</title>
        <authorList>
            <person name="Choi Y.-J."/>
        </authorList>
    </citation>
    <scope>NUCLEOTIDE SEQUENCE [LARGE SCALE GENOMIC DNA]</scope>
    <source>
        <strain evidence="10">Uganda_cow_1</strain>
    </source>
</reference>
<dbReference type="SMART" id="SM00864">
    <property type="entry name" value="Tubulin"/>
    <property type="match status" value="1"/>
</dbReference>
<dbReference type="InterPro" id="IPR003008">
    <property type="entry name" value="Tubulin_FtsZ_GTPase"/>
</dbReference>
<evidence type="ECO:0000256" key="3">
    <source>
        <dbReference type="ARBA" id="ARBA00022741"/>
    </source>
</evidence>
<dbReference type="OrthoDB" id="6227051at2759"/>
<evidence type="ECO:0000313" key="11">
    <source>
        <dbReference type="Proteomes" id="UP000316759"/>
    </source>
</evidence>
<dbReference type="EMBL" id="SUNJ01008735">
    <property type="protein sequence ID" value="TPP60985.1"/>
    <property type="molecule type" value="Genomic_DNA"/>
</dbReference>
<comment type="function">
    <text evidence="7">Tubulin is the major constituent of microtubules, a cylinder consisting of laterally associated linear protofilaments composed of alpha- and beta-tubulin heterodimers. Microtubules grow by the addition of GTP-tubulin dimers to the microtubule end, where a stabilizing cap forms. Below the cap, tubulin dimers are in GDP-bound state, owing to GTPase activity of alpha-tubulin.</text>
</comment>
<comment type="similarity">
    <text evidence="1 7">Belongs to the tubulin family.</text>
</comment>
<dbReference type="GO" id="GO:0016787">
    <property type="term" value="F:hydrolase activity"/>
    <property type="evidence" value="ECO:0007669"/>
    <property type="project" value="UniProtKB-KW"/>
</dbReference>
<dbReference type="Pfam" id="PF03953">
    <property type="entry name" value="Tubulin_C"/>
    <property type="match status" value="1"/>
</dbReference>
<dbReference type="PRINTS" id="PR01161">
    <property type="entry name" value="TUBULIN"/>
</dbReference>
<dbReference type="InterPro" id="IPR002452">
    <property type="entry name" value="Alpha_tubulin"/>
</dbReference>
<evidence type="ECO:0000256" key="6">
    <source>
        <dbReference type="ARBA" id="ARBA00049117"/>
    </source>
</evidence>
<dbReference type="SUPFAM" id="SSF55307">
    <property type="entry name" value="Tubulin C-terminal domain-like"/>
    <property type="match status" value="1"/>
</dbReference>
<dbReference type="Gene3D" id="3.40.50.1440">
    <property type="entry name" value="Tubulin/FtsZ, GTPase domain"/>
    <property type="match status" value="2"/>
</dbReference>
<comment type="catalytic activity">
    <reaction evidence="6">
        <text>GTP + H2O = GDP + phosphate + H(+)</text>
        <dbReference type="Rhea" id="RHEA:19669"/>
        <dbReference type="ChEBI" id="CHEBI:15377"/>
        <dbReference type="ChEBI" id="CHEBI:15378"/>
        <dbReference type="ChEBI" id="CHEBI:37565"/>
        <dbReference type="ChEBI" id="CHEBI:43474"/>
        <dbReference type="ChEBI" id="CHEBI:58189"/>
    </reaction>
    <physiologicalReaction direction="left-to-right" evidence="6">
        <dbReference type="Rhea" id="RHEA:19670"/>
    </physiologicalReaction>
</comment>
<dbReference type="STRING" id="46835.A0A504YKN0"/>
<evidence type="ECO:0000256" key="5">
    <source>
        <dbReference type="ARBA" id="ARBA00023134"/>
    </source>
</evidence>
<dbReference type="GO" id="GO:0005874">
    <property type="term" value="C:microtubule"/>
    <property type="evidence" value="ECO:0007669"/>
    <property type="project" value="UniProtKB-KW"/>
</dbReference>
<dbReference type="InterPro" id="IPR017975">
    <property type="entry name" value="Tubulin_CS"/>
</dbReference>
<evidence type="ECO:0000259" key="8">
    <source>
        <dbReference type="SMART" id="SM00864"/>
    </source>
</evidence>